<dbReference type="InterPro" id="IPR051236">
    <property type="entry name" value="HAT_RTT109-like"/>
</dbReference>
<organism evidence="4 5">
    <name type="scientific">Monascus purpureus</name>
    <name type="common">Red mold</name>
    <name type="synonym">Monascus anka</name>
    <dbReference type="NCBI Taxonomy" id="5098"/>
    <lineage>
        <taxon>Eukaryota</taxon>
        <taxon>Fungi</taxon>
        <taxon>Dikarya</taxon>
        <taxon>Ascomycota</taxon>
        <taxon>Pezizomycotina</taxon>
        <taxon>Eurotiomycetes</taxon>
        <taxon>Eurotiomycetidae</taxon>
        <taxon>Eurotiales</taxon>
        <taxon>Aspergillaceae</taxon>
        <taxon>Monascus</taxon>
    </lineage>
</organism>
<accession>A0A507QZT8</accession>
<keyword evidence="3" id="KW-0472">Membrane</keyword>
<dbReference type="InterPro" id="IPR039559">
    <property type="entry name" value="AIM6_PI-PLC-like_dom"/>
</dbReference>
<evidence type="ECO:0000256" key="1">
    <source>
        <dbReference type="ARBA" id="ARBA00008858"/>
    </source>
</evidence>
<dbReference type="InterPro" id="IPR017946">
    <property type="entry name" value="PLC-like_Pdiesterase_TIM-brl"/>
</dbReference>
<feature type="transmembrane region" description="Helical" evidence="3">
    <location>
        <begin position="111"/>
        <end position="130"/>
    </location>
</feature>
<name>A0A507QZT8_MONPU</name>
<sequence length="453" mass="51008">MRSSFRSLCSPPLPSVHVDDNHKLALLTTKRTNADHDCADSRSSVSPNAASDGSEIRIVIESPIESPENLVASLPKRWEHRFLAALKSPLAEVSPLGKVAHALAFSVALHYNLLHGVFIVLISSIVVSFFPDDFDRAVDRWTRPVQTPGYTHTWPTDLSRDIFPIVCHSHNDYWRRIPLYSALQAGCISVEADVWHFDNELFVGHTKSSLSPKRTLRSMYINPLLEILDRQNPITPLHPSADSPRNGVFDTDPSQTLVLLVDFKTDGVTTWPSLLEQLSPLRERGYLTHFNGTAVVNGPITVVGTGNTPFESVMSNSTYRDVFLDAPLDKVAEDDDGGQYSTGNLNQVPVDPKLVPYNFTNSYYASVSFMKSIGTPWHFRLSSRQMHLLRAQIRGAHRHGLKVRYWSLPSWPRSLRNHIWSVFIQEGVDILNVDDLEGATKKEWIPPFVPWWS</sequence>
<dbReference type="Proteomes" id="UP000319663">
    <property type="component" value="Unassembled WGS sequence"/>
</dbReference>
<dbReference type="PANTHER" id="PTHR31571">
    <property type="entry name" value="ALTERED INHERITANCE OF MITOCHONDRIA PROTEIN 6"/>
    <property type="match status" value="1"/>
</dbReference>
<comment type="similarity">
    <text evidence="1">Belongs to the AIM6 family.</text>
</comment>
<dbReference type="GO" id="GO:0008081">
    <property type="term" value="F:phosphoric diester hydrolase activity"/>
    <property type="evidence" value="ECO:0007669"/>
    <property type="project" value="InterPro"/>
</dbReference>
<evidence type="ECO:0000256" key="2">
    <source>
        <dbReference type="ARBA" id="ARBA00014286"/>
    </source>
</evidence>
<dbReference type="SUPFAM" id="SSF51695">
    <property type="entry name" value="PLC-like phosphodiesterases"/>
    <property type="match status" value="1"/>
</dbReference>
<dbReference type="CDD" id="cd08577">
    <property type="entry name" value="PI-PLCc_GDPD_SF_unchar3"/>
    <property type="match status" value="1"/>
</dbReference>
<comment type="caution">
    <text evidence="4">The sequence shown here is derived from an EMBL/GenBank/DDBJ whole genome shotgun (WGS) entry which is preliminary data.</text>
</comment>
<dbReference type="AlphaFoldDB" id="A0A507QZT8"/>
<reference evidence="4 5" key="1">
    <citation type="submission" date="2019-06" db="EMBL/GenBank/DDBJ databases">
        <title>Wine fermentation using esterase from Monascus purpureus.</title>
        <authorList>
            <person name="Geng C."/>
            <person name="Zhang Y."/>
        </authorList>
    </citation>
    <scope>NUCLEOTIDE SEQUENCE [LARGE SCALE GENOMIC DNA]</scope>
    <source>
        <strain evidence="4">HQ1</strain>
    </source>
</reference>
<proteinExistence type="inferred from homology"/>
<evidence type="ECO:0000313" key="4">
    <source>
        <dbReference type="EMBL" id="TQB73464.1"/>
    </source>
</evidence>
<evidence type="ECO:0000256" key="3">
    <source>
        <dbReference type="SAM" id="Phobius"/>
    </source>
</evidence>
<gene>
    <name evidence="4" type="primary">AIM6_2</name>
    <name evidence="4" type="ORF">MPDQ_005774</name>
</gene>
<dbReference type="STRING" id="5098.A0A507QZT8"/>
<evidence type="ECO:0000313" key="5">
    <source>
        <dbReference type="Proteomes" id="UP000319663"/>
    </source>
</evidence>
<dbReference type="GO" id="GO:0006629">
    <property type="term" value="P:lipid metabolic process"/>
    <property type="evidence" value="ECO:0007669"/>
    <property type="project" value="InterPro"/>
</dbReference>
<dbReference type="EMBL" id="VIFY01000043">
    <property type="protein sequence ID" value="TQB73464.1"/>
    <property type="molecule type" value="Genomic_DNA"/>
</dbReference>
<dbReference type="PANTHER" id="PTHR31571:SF1">
    <property type="entry name" value="ALTERED INHERITANCE OF MITOCHONDRIA PROTEIN 6"/>
    <property type="match status" value="1"/>
</dbReference>
<keyword evidence="3" id="KW-0812">Transmembrane</keyword>
<keyword evidence="3" id="KW-1133">Transmembrane helix</keyword>
<protein>
    <recommendedName>
        <fullName evidence="2">Altered inheritance of mitochondria protein 6</fullName>
    </recommendedName>
</protein>
<keyword evidence="5" id="KW-1185">Reference proteome</keyword>